<sequence length="222" mass="24406">MSKVIVFGSHGKVGQNLIKLLALSDKYQATAVIRSPTQASTLRNLDEATANLNTSQLDMGSSSVDDLTKAIRGHNAVILTVGSAGKDLLKVDLDGVVKTFEASVQANVRRLILVSAVYAHDRVFGAATPLRDYYISKHYADRILKNEFRDALDFTILKPSRLTDGEGTGRIRILTGEQDVGLVDRKDVARAIFEILDEKSTFGKEYDFTSGDLDISDRRTWA</sequence>
<dbReference type="Gene3D" id="3.40.50.720">
    <property type="entry name" value="NAD(P)-binding Rossmann-like Domain"/>
    <property type="match status" value="1"/>
</dbReference>
<evidence type="ECO:0000259" key="1">
    <source>
        <dbReference type="Pfam" id="PF13460"/>
    </source>
</evidence>
<dbReference type="PANTHER" id="PTHR15020">
    <property type="entry name" value="FLAVIN REDUCTASE-RELATED"/>
    <property type="match status" value="1"/>
</dbReference>
<dbReference type="AlphaFoldDB" id="A0A1A0HHH4"/>
<dbReference type="InterPro" id="IPR016040">
    <property type="entry name" value="NAD(P)-bd_dom"/>
</dbReference>
<dbReference type="Pfam" id="PF13460">
    <property type="entry name" value="NAD_binding_10"/>
    <property type="match status" value="1"/>
</dbReference>
<dbReference type="SUPFAM" id="SSF51735">
    <property type="entry name" value="NAD(P)-binding Rossmann-fold domains"/>
    <property type="match status" value="1"/>
</dbReference>
<dbReference type="GeneID" id="30032450"/>
<dbReference type="STRING" id="869754.A0A1A0HHH4"/>
<keyword evidence="3" id="KW-1185">Reference proteome</keyword>
<accession>A0A1A0HHH4</accession>
<proteinExistence type="predicted"/>
<organism evidence="2 3">
    <name type="scientific">Metschnikowia bicuspidata var. bicuspidata NRRL YB-4993</name>
    <dbReference type="NCBI Taxonomy" id="869754"/>
    <lineage>
        <taxon>Eukaryota</taxon>
        <taxon>Fungi</taxon>
        <taxon>Dikarya</taxon>
        <taxon>Ascomycota</taxon>
        <taxon>Saccharomycotina</taxon>
        <taxon>Pichiomycetes</taxon>
        <taxon>Metschnikowiaceae</taxon>
        <taxon>Metschnikowia</taxon>
    </lineage>
</organism>
<dbReference type="RefSeq" id="XP_018714095.1">
    <property type="nucleotide sequence ID" value="XM_018859475.1"/>
</dbReference>
<gene>
    <name evidence="2" type="ORF">METBIDRAFT_9863</name>
</gene>
<dbReference type="OrthoDB" id="10254604at2759"/>
<dbReference type="Proteomes" id="UP000092555">
    <property type="component" value="Unassembled WGS sequence"/>
</dbReference>
<evidence type="ECO:0000313" key="2">
    <source>
        <dbReference type="EMBL" id="OBA23614.1"/>
    </source>
</evidence>
<dbReference type="EMBL" id="LXTC01000001">
    <property type="protein sequence ID" value="OBA23614.1"/>
    <property type="molecule type" value="Genomic_DNA"/>
</dbReference>
<protein>
    <submittedName>
        <fullName evidence="2">NAD(P)-binding protein</fullName>
    </submittedName>
</protein>
<dbReference type="InterPro" id="IPR036291">
    <property type="entry name" value="NAD(P)-bd_dom_sf"/>
</dbReference>
<comment type="caution">
    <text evidence="2">The sequence shown here is derived from an EMBL/GenBank/DDBJ whole genome shotgun (WGS) entry which is preliminary data.</text>
</comment>
<name>A0A1A0HHH4_9ASCO</name>
<dbReference type="PANTHER" id="PTHR15020:SF50">
    <property type="entry name" value="UPF0659 PROTEIN YMR090W"/>
    <property type="match status" value="1"/>
</dbReference>
<evidence type="ECO:0000313" key="3">
    <source>
        <dbReference type="Proteomes" id="UP000092555"/>
    </source>
</evidence>
<feature type="domain" description="NAD(P)-binding" evidence="1">
    <location>
        <begin position="8"/>
        <end position="198"/>
    </location>
</feature>
<reference evidence="2 3" key="1">
    <citation type="submission" date="2016-05" db="EMBL/GenBank/DDBJ databases">
        <title>Comparative genomics of biotechnologically important yeasts.</title>
        <authorList>
            <consortium name="DOE Joint Genome Institute"/>
            <person name="Riley R."/>
            <person name="Haridas S."/>
            <person name="Wolfe K.H."/>
            <person name="Lopes M.R."/>
            <person name="Hittinger C.T."/>
            <person name="Goker M."/>
            <person name="Salamov A."/>
            <person name="Wisecaver J."/>
            <person name="Long T.M."/>
            <person name="Aerts A.L."/>
            <person name="Barry K."/>
            <person name="Choi C."/>
            <person name="Clum A."/>
            <person name="Coughlan A.Y."/>
            <person name="Deshpande S."/>
            <person name="Douglass A.P."/>
            <person name="Hanson S.J."/>
            <person name="Klenk H.-P."/>
            <person name="LaButti K."/>
            <person name="Lapidus A."/>
            <person name="Lindquist E."/>
            <person name="Lipzen A."/>
            <person name="Meier-kolthoff J.P."/>
            <person name="Ohm R.A."/>
            <person name="Otillar R.P."/>
            <person name="Pangilinan J."/>
            <person name="Peng Y."/>
            <person name="Rokas A."/>
            <person name="Rosa C.A."/>
            <person name="Scheuner C."/>
            <person name="Sibirny A.A."/>
            <person name="Slot J.C."/>
            <person name="Stielow J.B."/>
            <person name="Sun H."/>
            <person name="Kurtzman C.P."/>
            <person name="Blackwell M."/>
            <person name="Grigoriev I.V."/>
            <person name="Jeffries T.W."/>
        </authorList>
    </citation>
    <scope>NUCLEOTIDE SEQUENCE [LARGE SCALE GENOMIC DNA]</scope>
    <source>
        <strain evidence="2 3">NRRL YB-4993</strain>
    </source>
</reference>